<dbReference type="Gene3D" id="1.20.144.10">
    <property type="entry name" value="Phosphatidic acid phosphatase type 2/haloperoxidase"/>
    <property type="match status" value="1"/>
</dbReference>
<dbReference type="PANTHER" id="PTHR14969">
    <property type="entry name" value="SPHINGOSINE-1-PHOSPHATE PHOSPHOHYDROLASE"/>
    <property type="match status" value="1"/>
</dbReference>
<dbReference type="InterPro" id="IPR000326">
    <property type="entry name" value="PAP2/HPO"/>
</dbReference>
<dbReference type="Proteomes" id="UP001302316">
    <property type="component" value="Unassembled WGS sequence"/>
</dbReference>
<comment type="caution">
    <text evidence="12">The sequence shown here is derived from an EMBL/GenBank/DDBJ whole genome shotgun (WGS) entry which is preliminary data.</text>
</comment>
<keyword evidence="3" id="KW-1003">Cell membrane</keyword>
<evidence type="ECO:0000256" key="4">
    <source>
        <dbReference type="ARBA" id="ARBA00022692"/>
    </source>
</evidence>
<evidence type="ECO:0000256" key="1">
    <source>
        <dbReference type="ARBA" id="ARBA00004651"/>
    </source>
</evidence>
<feature type="domain" description="Phosphatidic acid phosphatase type 2/haloperoxidase" evidence="11">
    <location>
        <begin position="67"/>
        <end position="174"/>
    </location>
</feature>
<evidence type="ECO:0000313" key="13">
    <source>
        <dbReference type="Proteomes" id="UP001302316"/>
    </source>
</evidence>
<dbReference type="Pfam" id="PF01569">
    <property type="entry name" value="PAP2"/>
    <property type="match status" value="1"/>
</dbReference>
<evidence type="ECO:0000313" key="12">
    <source>
        <dbReference type="EMBL" id="MEA5446583.1"/>
    </source>
</evidence>
<keyword evidence="5" id="KW-0378">Hydrolase</keyword>
<comment type="subcellular location">
    <subcellularLocation>
        <location evidence="1">Cell membrane</location>
        <topology evidence="1">Multi-pass membrane protein</topology>
    </subcellularLocation>
</comment>
<gene>
    <name evidence="12" type="ORF">VCB98_12220</name>
</gene>
<evidence type="ECO:0000256" key="2">
    <source>
        <dbReference type="ARBA" id="ARBA00012374"/>
    </source>
</evidence>
<keyword evidence="6 10" id="KW-1133">Transmembrane helix</keyword>
<organism evidence="12 13">
    <name type="scientific">Natronospira elongata</name>
    <dbReference type="NCBI Taxonomy" id="3110268"/>
    <lineage>
        <taxon>Bacteria</taxon>
        <taxon>Pseudomonadati</taxon>
        <taxon>Pseudomonadota</taxon>
        <taxon>Gammaproteobacteria</taxon>
        <taxon>Natronospirales</taxon>
        <taxon>Natronospiraceae</taxon>
        <taxon>Natronospira</taxon>
    </lineage>
</organism>
<evidence type="ECO:0000256" key="7">
    <source>
        <dbReference type="ARBA" id="ARBA00023136"/>
    </source>
</evidence>
<dbReference type="CDD" id="cd01610">
    <property type="entry name" value="PAP2_like"/>
    <property type="match status" value="1"/>
</dbReference>
<dbReference type="PANTHER" id="PTHR14969:SF62">
    <property type="entry name" value="DECAPRENYLPHOSPHORYL-5-PHOSPHORIBOSE PHOSPHATASE RV3807C-RELATED"/>
    <property type="match status" value="1"/>
</dbReference>
<evidence type="ECO:0000256" key="10">
    <source>
        <dbReference type="SAM" id="Phobius"/>
    </source>
</evidence>
<dbReference type="SMART" id="SM00014">
    <property type="entry name" value="acidPPc"/>
    <property type="match status" value="1"/>
</dbReference>
<evidence type="ECO:0000259" key="11">
    <source>
        <dbReference type="SMART" id="SM00014"/>
    </source>
</evidence>
<keyword evidence="4 10" id="KW-0812">Transmembrane</keyword>
<feature type="transmembrane region" description="Helical" evidence="10">
    <location>
        <begin position="30"/>
        <end position="50"/>
    </location>
</feature>
<dbReference type="EC" id="3.6.1.27" evidence="2"/>
<feature type="transmembrane region" description="Helical" evidence="10">
    <location>
        <begin position="56"/>
        <end position="80"/>
    </location>
</feature>
<dbReference type="EMBL" id="JAYGII010000041">
    <property type="protein sequence ID" value="MEA5446583.1"/>
    <property type="molecule type" value="Genomic_DNA"/>
</dbReference>
<reference evidence="12 13" key="1">
    <citation type="submission" date="2023-12" db="EMBL/GenBank/DDBJ databases">
        <title>Whole-genome sequencing of halo(alkali)philic microorganisms from hypersaline lakes.</title>
        <authorList>
            <person name="Sorokin D.Y."/>
            <person name="Merkel A.Y."/>
            <person name="Messina E."/>
            <person name="Yakimov M."/>
        </authorList>
    </citation>
    <scope>NUCLEOTIDE SEQUENCE [LARGE SCALE GENOMIC DNA]</scope>
    <source>
        <strain evidence="12 13">AB-CW1</strain>
    </source>
</reference>
<evidence type="ECO:0000256" key="9">
    <source>
        <dbReference type="ARBA" id="ARBA00047594"/>
    </source>
</evidence>
<sequence length="180" mass="20196">MAEMRLIFQQIDLLELGLCRRMNRISRHRAVERFFIAVSRLGDGVFWYGLIILLPFLYGVAGFKVGLQMVILGLVGLSIYRKLKARLVRERPFISWRFIHCGTPALDRYSFPSGHTLHAVAFTTILFASFPAIAWTVTPFTLLVALSRVVLGLHYPSDVLAGALLGFSLAWVSVAFLAVL</sequence>
<evidence type="ECO:0000256" key="8">
    <source>
        <dbReference type="ARBA" id="ARBA00032707"/>
    </source>
</evidence>
<feature type="transmembrane region" description="Helical" evidence="10">
    <location>
        <begin position="119"/>
        <end position="147"/>
    </location>
</feature>
<protein>
    <recommendedName>
        <fullName evidence="2">undecaprenyl-diphosphate phosphatase</fullName>
        <ecNumber evidence="2">3.6.1.27</ecNumber>
    </recommendedName>
    <alternativeName>
        <fullName evidence="8">Undecaprenyl pyrophosphate phosphatase</fullName>
    </alternativeName>
</protein>
<dbReference type="GO" id="GO:0050380">
    <property type="term" value="F:undecaprenyl-diphosphatase activity"/>
    <property type="evidence" value="ECO:0007669"/>
    <property type="project" value="UniProtKB-EC"/>
</dbReference>
<dbReference type="SUPFAM" id="SSF48317">
    <property type="entry name" value="Acid phosphatase/Vanadium-dependent haloperoxidase"/>
    <property type="match status" value="1"/>
</dbReference>
<accession>A0AAP6JGF1</accession>
<keyword evidence="13" id="KW-1185">Reference proteome</keyword>
<dbReference type="AlphaFoldDB" id="A0AAP6JGF1"/>
<dbReference type="RefSeq" id="WP_346052932.1">
    <property type="nucleotide sequence ID" value="NZ_JAYGII010000041.1"/>
</dbReference>
<comment type="catalytic activity">
    <reaction evidence="9">
        <text>di-trans,octa-cis-undecaprenyl diphosphate + H2O = di-trans,octa-cis-undecaprenyl phosphate + phosphate + H(+)</text>
        <dbReference type="Rhea" id="RHEA:28094"/>
        <dbReference type="ChEBI" id="CHEBI:15377"/>
        <dbReference type="ChEBI" id="CHEBI:15378"/>
        <dbReference type="ChEBI" id="CHEBI:43474"/>
        <dbReference type="ChEBI" id="CHEBI:58405"/>
        <dbReference type="ChEBI" id="CHEBI:60392"/>
        <dbReference type="EC" id="3.6.1.27"/>
    </reaction>
</comment>
<dbReference type="InterPro" id="IPR036938">
    <property type="entry name" value="PAP2/HPO_sf"/>
</dbReference>
<evidence type="ECO:0000256" key="6">
    <source>
        <dbReference type="ARBA" id="ARBA00022989"/>
    </source>
</evidence>
<evidence type="ECO:0000256" key="3">
    <source>
        <dbReference type="ARBA" id="ARBA00022475"/>
    </source>
</evidence>
<proteinExistence type="predicted"/>
<evidence type="ECO:0000256" key="5">
    <source>
        <dbReference type="ARBA" id="ARBA00022801"/>
    </source>
</evidence>
<keyword evidence="7 10" id="KW-0472">Membrane</keyword>
<name>A0AAP6JGF1_9GAMM</name>
<dbReference type="GO" id="GO:0005886">
    <property type="term" value="C:plasma membrane"/>
    <property type="evidence" value="ECO:0007669"/>
    <property type="project" value="UniProtKB-SubCell"/>
</dbReference>
<feature type="transmembrane region" description="Helical" evidence="10">
    <location>
        <begin position="159"/>
        <end position="179"/>
    </location>
</feature>